<comment type="subcellular location">
    <subcellularLocation>
        <location evidence="1">Membrane</location>
        <topology evidence="1">Multi-pass membrane protein</topology>
    </subcellularLocation>
</comment>
<evidence type="ECO:0008006" key="9">
    <source>
        <dbReference type="Google" id="ProtNLM"/>
    </source>
</evidence>
<keyword evidence="4" id="KW-0472">Membrane</keyword>
<evidence type="ECO:0000256" key="1">
    <source>
        <dbReference type="ARBA" id="ARBA00004141"/>
    </source>
</evidence>
<dbReference type="Pfam" id="PF10639">
    <property type="entry name" value="TMEM234"/>
    <property type="match status" value="1"/>
</dbReference>
<dbReference type="Proteomes" id="UP000472241">
    <property type="component" value="Unplaced"/>
</dbReference>
<keyword evidence="3" id="KW-1133">Transmembrane helix</keyword>
<sequence>MAASLGQVLALVLVAALWGGTQPLLKRASSRLQQVHERTWARQLLQEMKTLFLNTEYLMPFFLNQCGSLLYYLTLASTDLTLAVPISNSLAIIFTLIVGKVLGEDIGGKGKLDCLQVQEAATWALPPLVSPFQSHLPRAGEERIFPHPTPFFCSSSLEPSEFPSPGRSGDRPHLSWALSPAPAPPSVAGLSPSISAHSPRSIHRHGAHHGRNYTLRHKLREQDPGATVCPLSGPMPPCSASVSRKPLSCEVQPHVRCSRWT</sequence>
<protein>
    <recommendedName>
        <fullName evidence="9">Transmembrane protein 234</fullName>
    </recommendedName>
</protein>
<accession>A0A667GB55</accession>
<evidence type="ECO:0000313" key="8">
    <source>
        <dbReference type="Proteomes" id="UP000472241"/>
    </source>
</evidence>
<reference evidence="7" key="2">
    <citation type="submission" date="2025-09" db="UniProtKB">
        <authorList>
            <consortium name="Ensembl"/>
        </authorList>
    </citation>
    <scope>IDENTIFICATION</scope>
</reference>
<keyword evidence="2" id="KW-0812">Transmembrane</keyword>
<reference evidence="7" key="1">
    <citation type="submission" date="2025-08" db="UniProtKB">
        <authorList>
            <consortium name="Ensembl"/>
        </authorList>
    </citation>
    <scope>IDENTIFICATION</scope>
</reference>
<evidence type="ECO:0000256" key="6">
    <source>
        <dbReference type="SAM" id="SignalP"/>
    </source>
</evidence>
<dbReference type="PANTHER" id="PTHR28668">
    <property type="entry name" value="TRANSMEMBRANE PROTEIN 234"/>
    <property type="match status" value="1"/>
</dbReference>
<name>A0A667GB55_LYNCA</name>
<evidence type="ECO:0000256" key="3">
    <source>
        <dbReference type="ARBA" id="ARBA00022989"/>
    </source>
</evidence>
<keyword evidence="8" id="KW-1185">Reference proteome</keyword>
<dbReference type="GO" id="GO:0016020">
    <property type="term" value="C:membrane"/>
    <property type="evidence" value="ECO:0007669"/>
    <property type="project" value="UniProtKB-SubCell"/>
</dbReference>
<keyword evidence="6" id="KW-0732">Signal</keyword>
<gene>
    <name evidence="7" type="primary">TMEM234</name>
</gene>
<evidence type="ECO:0000256" key="5">
    <source>
        <dbReference type="SAM" id="MobiDB-lite"/>
    </source>
</evidence>
<evidence type="ECO:0000256" key="2">
    <source>
        <dbReference type="ARBA" id="ARBA00022692"/>
    </source>
</evidence>
<feature type="compositionally biased region" description="Low complexity" evidence="5">
    <location>
        <begin position="174"/>
        <end position="193"/>
    </location>
</feature>
<dbReference type="AlphaFoldDB" id="A0A667GB55"/>
<feature type="signal peptide" evidence="6">
    <location>
        <begin position="1"/>
        <end position="23"/>
    </location>
</feature>
<feature type="chain" id="PRO_5025489251" description="Transmembrane protein 234" evidence="6">
    <location>
        <begin position="24"/>
        <end position="261"/>
    </location>
</feature>
<organism evidence="7 8">
    <name type="scientific">Lynx canadensis</name>
    <name type="common">Canada lynx</name>
    <name type="synonym">Felis canadensis</name>
    <dbReference type="NCBI Taxonomy" id="61383"/>
    <lineage>
        <taxon>Eukaryota</taxon>
        <taxon>Metazoa</taxon>
        <taxon>Chordata</taxon>
        <taxon>Craniata</taxon>
        <taxon>Vertebrata</taxon>
        <taxon>Euteleostomi</taxon>
        <taxon>Mammalia</taxon>
        <taxon>Eutheria</taxon>
        <taxon>Laurasiatheria</taxon>
        <taxon>Carnivora</taxon>
        <taxon>Feliformia</taxon>
        <taxon>Felidae</taxon>
        <taxon>Felinae</taxon>
        <taxon>Lynx</taxon>
    </lineage>
</organism>
<dbReference type="InterPro" id="IPR018908">
    <property type="entry name" value="TMEM234"/>
</dbReference>
<evidence type="ECO:0000256" key="4">
    <source>
        <dbReference type="ARBA" id="ARBA00023136"/>
    </source>
</evidence>
<proteinExistence type="predicted"/>
<feature type="region of interest" description="Disordered" evidence="5">
    <location>
        <begin position="157"/>
        <end position="207"/>
    </location>
</feature>
<dbReference type="Ensembl" id="ENSLCNT00005013897.1">
    <property type="protein sequence ID" value="ENSLCNP00005012401.1"/>
    <property type="gene ID" value="ENSLCNG00005008155.1"/>
</dbReference>
<evidence type="ECO:0000313" key="7">
    <source>
        <dbReference type="Ensembl" id="ENSLCNP00005012401.1"/>
    </source>
</evidence>
<dbReference type="PANTHER" id="PTHR28668:SF1">
    <property type="entry name" value="TRANSMEMBRANE PROTEIN 234"/>
    <property type="match status" value="1"/>
</dbReference>